<dbReference type="GO" id="GO:0043107">
    <property type="term" value="P:type IV pilus-dependent motility"/>
    <property type="evidence" value="ECO:0007669"/>
    <property type="project" value="TreeGrafter"/>
</dbReference>
<dbReference type="EMBL" id="VLJS01000085">
    <property type="protein sequence ID" value="TWH05637.1"/>
    <property type="molecule type" value="Genomic_DNA"/>
</dbReference>
<evidence type="ECO:0000313" key="6">
    <source>
        <dbReference type="Proteomes" id="UP000321583"/>
    </source>
</evidence>
<dbReference type="RefSeq" id="WP_147208946.1">
    <property type="nucleotide sequence ID" value="NZ_VLJS01000085.1"/>
</dbReference>
<organism evidence="5 6">
    <name type="scientific">Pseudoxanthomonas taiwanensis J19</name>
    <dbReference type="NCBI Taxonomy" id="935569"/>
    <lineage>
        <taxon>Bacteria</taxon>
        <taxon>Pseudomonadati</taxon>
        <taxon>Pseudomonadota</taxon>
        <taxon>Gammaproteobacteria</taxon>
        <taxon>Lysobacterales</taxon>
        <taxon>Lysobacteraceae</taxon>
        <taxon>Pseudoxanthomonas</taxon>
    </lineage>
</organism>
<evidence type="ECO:0000313" key="5">
    <source>
        <dbReference type="EMBL" id="TWH05637.1"/>
    </source>
</evidence>
<evidence type="ECO:0000256" key="3">
    <source>
        <dbReference type="RuleBase" id="RU000389"/>
    </source>
</evidence>
<name>A0A562D7B2_9GAMM</name>
<evidence type="ECO:0000256" key="2">
    <source>
        <dbReference type="ARBA" id="ARBA00022481"/>
    </source>
</evidence>
<comment type="similarity">
    <text evidence="1 3">Belongs to the N-Me-Phe pilin family.</text>
</comment>
<dbReference type="GO" id="GO:0044096">
    <property type="term" value="C:type IV pilus"/>
    <property type="evidence" value="ECO:0007669"/>
    <property type="project" value="TreeGrafter"/>
</dbReference>
<gene>
    <name evidence="5" type="ORF">L613_005400000170</name>
</gene>
<comment type="caution">
    <text evidence="5">The sequence shown here is derived from an EMBL/GenBank/DDBJ whole genome shotgun (WGS) entry which is preliminary data.</text>
</comment>
<dbReference type="InterPro" id="IPR045584">
    <property type="entry name" value="Pilin-like"/>
</dbReference>
<keyword evidence="2" id="KW-0488">Methylation</keyword>
<sequence>MKKQQGFTLIELMIVVAIIAILAAIALPAYQNYVAKSQVTAGLADIRGGVTAYEELIQSGTKSGKPDLDDLGLASSTARCAITADGNIEDKKDQSIACELKGNPKVVGETIKLVRTEEGAWNCVIDGDLDEKFWPAGCAKTPTTPTTP</sequence>
<keyword evidence="4" id="KW-0472">Membrane</keyword>
<dbReference type="NCBIfam" id="TIGR02532">
    <property type="entry name" value="IV_pilin_GFxxxE"/>
    <property type="match status" value="1"/>
</dbReference>
<proteinExistence type="inferred from homology"/>
<keyword evidence="4" id="KW-1133">Transmembrane helix</keyword>
<evidence type="ECO:0000256" key="4">
    <source>
        <dbReference type="SAM" id="Phobius"/>
    </source>
</evidence>
<protein>
    <submittedName>
        <fullName evidence="5">Type IV pilus assembly protein PilA</fullName>
    </submittedName>
</protein>
<dbReference type="Gene3D" id="3.30.700.10">
    <property type="entry name" value="Glycoprotein, Type 4 Pilin"/>
    <property type="match status" value="1"/>
</dbReference>
<dbReference type="Pfam" id="PF00114">
    <property type="entry name" value="Pilin"/>
    <property type="match status" value="1"/>
</dbReference>
<evidence type="ECO:0000256" key="1">
    <source>
        <dbReference type="ARBA" id="ARBA00005233"/>
    </source>
</evidence>
<dbReference type="PANTHER" id="PTHR30093">
    <property type="entry name" value="GENERAL SECRETION PATHWAY PROTEIN G"/>
    <property type="match status" value="1"/>
</dbReference>
<dbReference type="SUPFAM" id="SSF54523">
    <property type="entry name" value="Pili subunits"/>
    <property type="match status" value="1"/>
</dbReference>
<dbReference type="PROSITE" id="PS00409">
    <property type="entry name" value="PROKAR_NTER_METHYL"/>
    <property type="match status" value="1"/>
</dbReference>
<dbReference type="AlphaFoldDB" id="A0A562D7B2"/>
<reference evidence="5 6" key="1">
    <citation type="submission" date="2019-07" db="EMBL/GenBank/DDBJ databases">
        <title>Genome sequencing of lignin-degrading bacterial isolates.</title>
        <authorList>
            <person name="Gladden J."/>
        </authorList>
    </citation>
    <scope>NUCLEOTIDE SEQUENCE [LARGE SCALE GENOMIC DNA]</scope>
    <source>
        <strain evidence="5 6">J19</strain>
    </source>
</reference>
<accession>A0A562D7B2</accession>
<feature type="transmembrane region" description="Helical" evidence="4">
    <location>
        <begin position="12"/>
        <end position="30"/>
    </location>
</feature>
<dbReference type="InterPro" id="IPR012902">
    <property type="entry name" value="N_methyl_site"/>
</dbReference>
<keyword evidence="4" id="KW-0812">Transmembrane</keyword>
<dbReference type="GO" id="GO:0007155">
    <property type="term" value="P:cell adhesion"/>
    <property type="evidence" value="ECO:0007669"/>
    <property type="project" value="InterPro"/>
</dbReference>
<dbReference type="Pfam" id="PF07963">
    <property type="entry name" value="N_methyl"/>
    <property type="match status" value="1"/>
</dbReference>
<keyword evidence="6" id="KW-1185">Reference proteome</keyword>
<keyword evidence="3" id="KW-0281">Fimbrium</keyword>
<dbReference type="PANTHER" id="PTHR30093:SF34">
    <property type="entry name" value="PREPILIN PEPTIDASE-DEPENDENT PROTEIN D"/>
    <property type="match status" value="1"/>
</dbReference>
<dbReference type="InterPro" id="IPR001082">
    <property type="entry name" value="Pilin"/>
</dbReference>
<dbReference type="OrthoDB" id="5767514at2"/>
<dbReference type="Proteomes" id="UP000321583">
    <property type="component" value="Unassembled WGS sequence"/>
</dbReference>